<reference evidence="3" key="1">
    <citation type="submission" date="2016-06" db="UniProtKB">
        <authorList>
            <consortium name="WormBaseParasite"/>
        </authorList>
    </citation>
    <scope>IDENTIFICATION</scope>
</reference>
<protein>
    <submittedName>
        <fullName evidence="3">Iso_dh domain-containing protein</fullName>
    </submittedName>
</protein>
<dbReference type="AlphaFoldDB" id="A0A183KDQ6"/>
<accession>A0A183KDQ6</accession>
<keyword evidence="2" id="KW-1185">Reference proteome</keyword>
<dbReference type="WBParaSite" id="SCUD_0001315101-mRNA-1">
    <property type="protein sequence ID" value="SCUD_0001315101-mRNA-1"/>
    <property type="gene ID" value="SCUD_0001315101"/>
</dbReference>
<reference evidence="1 2" key="2">
    <citation type="submission" date="2018-11" db="EMBL/GenBank/DDBJ databases">
        <authorList>
            <consortium name="Pathogen Informatics"/>
        </authorList>
    </citation>
    <scope>NUCLEOTIDE SEQUENCE [LARGE SCALE GENOMIC DNA]</scope>
    <source>
        <strain evidence="1">Dakar</strain>
        <strain evidence="2">Dakar, Senegal</strain>
    </source>
</reference>
<evidence type="ECO:0000313" key="2">
    <source>
        <dbReference type="Proteomes" id="UP000279833"/>
    </source>
</evidence>
<name>A0A183KDQ6_9TREM</name>
<evidence type="ECO:0000313" key="1">
    <source>
        <dbReference type="EMBL" id="VDP51505.1"/>
    </source>
</evidence>
<organism evidence="3">
    <name type="scientific">Schistosoma curassoni</name>
    <dbReference type="NCBI Taxonomy" id="6186"/>
    <lineage>
        <taxon>Eukaryota</taxon>
        <taxon>Metazoa</taxon>
        <taxon>Spiralia</taxon>
        <taxon>Lophotrochozoa</taxon>
        <taxon>Platyhelminthes</taxon>
        <taxon>Trematoda</taxon>
        <taxon>Digenea</taxon>
        <taxon>Strigeidida</taxon>
        <taxon>Schistosomatoidea</taxon>
        <taxon>Schistosomatidae</taxon>
        <taxon>Schistosoma</taxon>
    </lineage>
</organism>
<sequence length="45" mass="4747">MRLVPGGIPKASAIIPFVGDGLGEAGKRLTPFLRPRLDEELDGAD</sequence>
<proteinExistence type="predicted"/>
<dbReference type="Proteomes" id="UP000279833">
    <property type="component" value="Unassembled WGS sequence"/>
</dbReference>
<dbReference type="EMBL" id="UZAK01035650">
    <property type="protein sequence ID" value="VDP51505.1"/>
    <property type="molecule type" value="Genomic_DNA"/>
</dbReference>
<gene>
    <name evidence="1" type="ORF">SCUD_LOCUS13148</name>
</gene>
<evidence type="ECO:0000313" key="3">
    <source>
        <dbReference type="WBParaSite" id="SCUD_0001315101-mRNA-1"/>
    </source>
</evidence>